<dbReference type="EMBL" id="CP159289">
    <property type="protein sequence ID" value="XCH25517.1"/>
    <property type="molecule type" value="Genomic_DNA"/>
</dbReference>
<feature type="transmembrane region" description="Helical" evidence="6">
    <location>
        <begin position="443"/>
        <end position="461"/>
    </location>
</feature>
<keyword evidence="3 6" id="KW-0812">Transmembrane</keyword>
<dbReference type="PANTHER" id="PTHR30250">
    <property type="entry name" value="PST FAMILY PREDICTED COLANIC ACID TRANSPORTER"/>
    <property type="match status" value="1"/>
</dbReference>
<feature type="transmembrane region" description="Helical" evidence="6">
    <location>
        <begin position="379"/>
        <end position="397"/>
    </location>
</feature>
<feature type="transmembrane region" description="Helical" evidence="6">
    <location>
        <begin position="313"/>
        <end position="337"/>
    </location>
</feature>
<evidence type="ECO:0000256" key="4">
    <source>
        <dbReference type="ARBA" id="ARBA00022989"/>
    </source>
</evidence>
<dbReference type="AlphaFoldDB" id="A0AAU8FLQ2"/>
<evidence type="ECO:0000256" key="3">
    <source>
        <dbReference type="ARBA" id="ARBA00022692"/>
    </source>
</evidence>
<feature type="transmembrane region" description="Helical" evidence="6">
    <location>
        <begin position="92"/>
        <end position="113"/>
    </location>
</feature>
<feature type="transmembrane region" description="Helical" evidence="6">
    <location>
        <begin position="12"/>
        <end position="30"/>
    </location>
</feature>
<organism evidence="7">
    <name type="scientific">Dyadobacter sp. 676</name>
    <dbReference type="NCBI Taxonomy" id="3088362"/>
    <lineage>
        <taxon>Bacteria</taxon>
        <taxon>Pseudomonadati</taxon>
        <taxon>Bacteroidota</taxon>
        <taxon>Cytophagia</taxon>
        <taxon>Cytophagales</taxon>
        <taxon>Spirosomataceae</taxon>
        <taxon>Dyadobacter</taxon>
    </lineage>
</organism>
<dbReference type="GO" id="GO:0005886">
    <property type="term" value="C:plasma membrane"/>
    <property type="evidence" value="ECO:0007669"/>
    <property type="project" value="UniProtKB-SubCell"/>
</dbReference>
<evidence type="ECO:0000313" key="7">
    <source>
        <dbReference type="EMBL" id="XCH25517.1"/>
    </source>
</evidence>
<evidence type="ECO:0000256" key="5">
    <source>
        <dbReference type="ARBA" id="ARBA00023136"/>
    </source>
</evidence>
<keyword evidence="2" id="KW-1003">Cell membrane</keyword>
<comment type="subcellular location">
    <subcellularLocation>
        <location evidence="1">Cell membrane</location>
        <topology evidence="1">Multi-pass membrane protein</topology>
    </subcellularLocation>
</comment>
<protein>
    <submittedName>
        <fullName evidence="7">Multidrug transporter</fullName>
    </submittedName>
</protein>
<dbReference type="PANTHER" id="PTHR30250:SF26">
    <property type="entry name" value="PSMA PROTEIN"/>
    <property type="match status" value="1"/>
</dbReference>
<feature type="transmembrane region" description="Helical" evidence="6">
    <location>
        <begin position="403"/>
        <end position="422"/>
    </location>
</feature>
<reference evidence="7" key="1">
    <citation type="submission" date="2024-06" db="EMBL/GenBank/DDBJ databases">
        <title>Sequencing and assembly of the genome of Dyadobacter sp. strain 676, a symbiont of Cyamopsis tetragonoloba.</title>
        <authorList>
            <person name="Guro P."/>
            <person name="Sazanova A."/>
            <person name="Kuznetsova I."/>
            <person name="Belimov A."/>
            <person name="Safronova V."/>
        </authorList>
    </citation>
    <scope>NUCLEOTIDE SEQUENCE</scope>
    <source>
        <strain evidence="7">676</strain>
    </source>
</reference>
<evidence type="ECO:0000256" key="6">
    <source>
        <dbReference type="SAM" id="Phobius"/>
    </source>
</evidence>
<gene>
    <name evidence="7" type="ORF">ABV298_03555</name>
</gene>
<proteinExistence type="predicted"/>
<evidence type="ECO:0000256" key="1">
    <source>
        <dbReference type="ARBA" id="ARBA00004651"/>
    </source>
</evidence>
<feature type="transmembrane region" description="Helical" evidence="6">
    <location>
        <begin position="230"/>
        <end position="258"/>
    </location>
</feature>
<feature type="transmembrane region" description="Helical" evidence="6">
    <location>
        <begin position="158"/>
        <end position="180"/>
    </location>
</feature>
<name>A0AAU8FLQ2_9BACT</name>
<keyword evidence="4 6" id="KW-1133">Transmembrane helix</keyword>
<feature type="transmembrane region" description="Helical" evidence="6">
    <location>
        <begin position="467"/>
        <end position="488"/>
    </location>
</feature>
<evidence type="ECO:0000256" key="2">
    <source>
        <dbReference type="ARBA" id="ARBA00022475"/>
    </source>
</evidence>
<accession>A0AAU8FLQ2</accession>
<dbReference type="RefSeq" id="WP_353720817.1">
    <property type="nucleotide sequence ID" value="NZ_CP159289.1"/>
</dbReference>
<feature type="transmembrane region" description="Helical" evidence="6">
    <location>
        <begin position="186"/>
        <end position="209"/>
    </location>
</feature>
<dbReference type="InterPro" id="IPR050833">
    <property type="entry name" value="Poly_Biosynth_Transport"/>
</dbReference>
<feature type="transmembrane region" description="Helical" evidence="6">
    <location>
        <begin position="125"/>
        <end position="146"/>
    </location>
</feature>
<keyword evidence="5 6" id="KW-0472">Membrane</keyword>
<sequence>MSSQVTKIAKNTLFLYVRMFLLMFIGLYTSRVVLEVLGVEDLGIYNVVGSVVMMLEFVSSSLTNSSQRYLNIGLGKNDLALTNRYFSQSVGLHFLLSLFIVLLLETVGLWMFNNKLVIPADRREAAFWVYQLSTLAAFIKINQICFQSVVVARESMSVYAYLSIFEGVAKLGIVYLIGANAPFDKLAYYGFLLVVIQLVVFLTHMVYCYRKYPESHYKFFWDNALFKEMAGFVSVNAFGYISWAIGVQGINVVLNLFFGPTVNAARGLASTAGRFINQFVNNIYLAIKPQIIQSYAKGETESMVMLAEKSTVYVFYLVLFVSLPILFETSFILQFWLKEVPEYTKLFTELTLIQSYFWMLPIPYSQIATATGRIRNIQLYGRIFTLLALPVSYAILLVVRNPYYPVFVIITMDAFFWLYTIYDVDKQLNIKFDRYVRNVILPVLYMAAAMVISLSLGHYMIAAMEPMFRFIIEVAMSLSLGFLFYFFIRYAAR</sequence>